<evidence type="ECO:0000313" key="1">
    <source>
        <dbReference type="EMBL" id="TDV49719.1"/>
    </source>
</evidence>
<dbReference type="Proteomes" id="UP000294927">
    <property type="component" value="Unassembled WGS sequence"/>
</dbReference>
<dbReference type="EMBL" id="SOCP01000007">
    <property type="protein sequence ID" value="TDV49719.1"/>
    <property type="molecule type" value="Genomic_DNA"/>
</dbReference>
<dbReference type="GO" id="GO:0016746">
    <property type="term" value="F:acyltransferase activity"/>
    <property type="evidence" value="ECO:0007669"/>
    <property type="project" value="InterPro"/>
</dbReference>
<dbReference type="InterPro" id="IPR016039">
    <property type="entry name" value="Thiolase-like"/>
</dbReference>
<dbReference type="RefSeq" id="WP_133904427.1">
    <property type="nucleotide sequence ID" value="NZ_SOCP01000007.1"/>
</dbReference>
<comment type="caution">
    <text evidence="1">The sequence shown here is derived from an EMBL/GenBank/DDBJ whole genome shotgun (WGS) entry which is preliminary data.</text>
</comment>
<gene>
    <name evidence="1" type="ORF">CLV71_10758</name>
</gene>
<protein>
    <recommendedName>
        <fullName evidence="3">Beta-ketoacyl synthase-like protein</fullName>
    </recommendedName>
</protein>
<reference evidence="1 2" key="1">
    <citation type="submission" date="2019-03" db="EMBL/GenBank/DDBJ databases">
        <title>Genomic Encyclopedia of Archaeal and Bacterial Type Strains, Phase II (KMG-II): from individual species to whole genera.</title>
        <authorList>
            <person name="Goeker M."/>
        </authorList>
    </citation>
    <scope>NUCLEOTIDE SEQUENCE [LARGE SCALE GENOMIC DNA]</scope>
    <source>
        <strain evidence="1 2">DSM 45499</strain>
    </source>
</reference>
<sequence>MNSLTVVSRAGWPEPADRERPRVPGYVLSSFSPLVAETADRCLRQVYGEPPAPPDAVGSTAIIVVSASGDLTSARHVARTVDSGGRVEPLFFFQCVPNSIAGHVAARWGLGGPVVCLCPTGHPLTDGLDLAALLIDDGDATAAVVVLVEQSETEDAPATATAVLATVEEVPVRQER</sequence>
<dbReference type="AlphaFoldDB" id="A0A4R7VKN7"/>
<name>A0A4R7VKN7_9PSEU</name>
<evidence type="ECO:0000313" key="2">
    <source>
        <dbReference type="Proteomes" id="UP000294927"/>
    </source>
</evidence>
<keyword evidence="2" id="KW-1185">Reference proteome</keyword>
<organism evidence="1 2">
    <name type="scientific">Actinophytocola oryzae</name>
    <dbReference type="NCBI Taxonomy" id="502181"/>
    <lineage>
        <taxon>Bacteria</taxon>
        <taxon>Bacillati</taxon>
        <taxon>Actinomycetota</taxon>
        <taxon>Actinomycetes</taxon>
        <taxon>Pseudonocardiales</taxon>
        <taxon>Pseudonocardiaceae</taxon>
    </lineage>
</organism>
<evidence type="ECO:0008006" key="3">
    <source>
        <dbReference type="Google" id="ProtNLM"/>
    </source>
</evidence>
<dbReference type="OrthoDB" id="3402212at2"/>
<accession>A0A4R7VKN7</accession>
<proteinExistence type="predicted"/>
<dbReference type="SUPFAM" id="SSF53901">
    <property type="entry name" value="Thiolase-like"/>
    <property type="match status" value="1"/>
</dbReference>
<dbReference type="Gene3D" id="3.40.47.10">
    <property type="match status" value="1"/>
</dbReference>